<accession>A0A5N4C6A1</accession>
<evidence type="ECO:0000256" key="5">
    <source>
        <dbReference type="ARBA" id="ARBA00022692"/>
    </source>
</evidence>
<organism evidence="17 18">
    <name type="scientific">Camelus dromedarius</name>
    <name type="common">Dromedary</name>
    <name type="synonym">Arabian camel</name>
    <dbReference type="NCBI Taxonomy" id="9838"/>
    <lineage>
        <taxon>Eukaryota</taxon>
        <taxon>Metazoa</taxon>
        <taxon>Chordata</taxon>
        <taxon>Craniata</taxon>
        <taxon>Vertebrata</taxon>
        <taxon>Euteleostomi</taxon>
        <taxon>Mammalia</taxon>
        <taxon>Eutheria</taxon>
        <taxon>Laurasiatheria</taxon>
        <taxon>Artiodactyla</taxon>
        <taxon>Tylopoda</taxon>
        <taxon>Camelidae</taxon>
        <taxon>Camelus</taxon>
    </lineage>
</organism>
<feature type="region of interest" description="Disordered" evidence="13">
    <location>
        <begin position="448"/>
        <end position="491"/>
    </location>
</feature>
<evidence type="ECO:0000259" key="16">
    <source>
        <dbReference type="SMART" id="SM00082"/>
    </source>
</evidence>
<keyword evidence="11" id="KW-1015">Disulfide bond</keyword>
<dbReference type="Gene3D" id="3.80.10.10">
    <property type="entry name" value="Ribonuclease Inhibitor"/>
    <property type="match status" value="1"/>
</dbReference>
<dbReference type="SMART" id="SM00369">
    <property type="entry name" value="LRR_TYP"/>
    <property type="match status" value="5"/>
</dbReference>
<evidence type="ECO:0000256" key="11">
    <source>
        <dbReference type="ARBA" id="ARBA00023157"/>
    </source>
</evidence>
<dbReference type="InterPro" id="IPR032675">
    <property type="entry name" value="LRR_dom_sf"/>
</dbReference>
<feature type="region of interest" description="Disordered" evidence="13">
    <location>
        <begin position="542"/>
        <end position="561"/>
    </location>
</feature>
<keyword evidence="12" id="KW-0407">Ion channel</keyword>
<protein>
    <submittedName>
        <fullName evidence="17">Leucine-rich repeat and transmembrane domain-containing protein 2</fullName>
    </submittedName>
</protein>
<dbReference type="SUPFAM" id="SSF52058">
    <property type="entry name" value="L domain-like"/>
    <property type="match status" value="1"/>
</dbReference>
<feature type="transmembrane region" description="Helical" evidence="14">
    <location>
        <begin position="498"/>
        <end position="529"/>
    </location>
</feature>
<dbReference type="PANTHER" id="PTHR24369">
    <property type="entry name" value="ANTIGEN BSP, PUTATIVE-RELATED"/>
    <property type="match status" value="1"/>
</dbReference>
<dbReference type="GO" id="GO:0071805">
    <property type="term" value="P:potassium ion transmembrane transport"/>
    <property type="evidence" value="ECO:0007669"/>
    <property type="project" value="UniProtKB-ARBA"/>
</dbReference>
<keyword evidence="18" id="KW-1185">Reference proteome</keyword>
<evidence type="ECO:0000256" key="1">
    <source>
        <dbReference type="ARBA" id="ARBA00004162"/>
    </source>
</evidence>
<keyword evidence="10 14" id="KW-0472">Membrane</keyword>
<dbReference type="AlphaFoldDB" id="A0A5N4C6A1"/>
<feature type="domain" description="LRRNT" evidence="15">
    <location>
        <begin position="229"/>
        <end position="263"/>
    </location>
</feature>
<keyword evidence="8 14" id="KW-1133">Transmembrane helix</keyword>
<dbReference type="Pfam" id="PF01462">
    <property type="entry name" value="LRRNT"/>
    <property type="match status" value="1"/>
</dbReference>
<dbReference type="STRING" id="9838.ENSCDRP00005032816"/>
<keyword evidence="2" id="KW-0813">Transport</keyword>
<evidence type="ECO:0000256" key="8">
    <source>
        <dbReference type="ARBA" id="ARBA00022989"/>
    </source>
</evidence>
<keyword evidence="4" id="KW-0433">Leucine-rich repeat</keyword>
<dbReference type="InterPro" id="IPR000372">
    <property type="entry name" value="LRRNT"/>
</dbReference>
<dbReference type="PANTHER" id="PTHR24369:SF175">
    <property type="entry name" value="LEUCINE RICH REPEATS AND TRANSMEMBRANE DOMAINS 2"/>
    <property type="match status" value="1"/>
</dbReference>
<sequence length="561" mass="60041">MAAPPSQSVLSPLGPGPVAGQPAVPSPTPVMGPLAIRGGLVPLGWGAGHLRRGSSPVPQGEEPPCAPRPPQSCPASSCSALPPSLMPWADSAGAPELMRFTDLQVEDGARLLTSQGTVVGTQGAARRPERDLGLTCPPTAAPMHGLVSASSSGAMGIIAEKNRRGLTDPSVRGAPLSPEVRGLRACEPAATMLAPDSGPERRTRLALQWRQISWLTCWAALCAAEALPACPFSCTCDGRSLEVDCSGLGLTTVPPDVPAATRTLLLLNNRLSSLPSWAFANLSSLQRLDLSNNFLDQLPRSVFGDLANLTELQLRNNSIRALDRDLLQHSPRLRHLDLSINGLAQLPPGLFDGLPALRSLSLRANRLQSLDRLTFEPLASLQLLQVGDNPWECDCNLRDFKHWLEWFSYRGGRLDQLACTLPKELRGRDMRVVPVEMFDYCSQLEDQSSSAGLDVPGPPCTKASPEPAKPKPGPEPEPEPSTACPQKQRPRPVSVRRAVGTVIIAGVVCGIVCIMMVVAAAYGCIYASLMAKYHRELKKHQPLMGDPEGEHEDQKQVSSVA</sequence>
<keyword evidence="5 14" id="KW-0812">Transmembrane</keyword>
<keyword evidence="6" id="KW-0732">Signal</keyword>
<comment type="caution">
    <text evidence="17">The sequence shown here is derived from an EMBL/GenBank/DDBJ whole genome shotgun (WGS) entry which is preliminary data.</text>
</comment>
<gene>
    <name evidence="17" type="ORF">Cadr_000029456</name>
</gene>
<dbReference type="InterPro" id="IPR050541">
    <property type="entry name" value="LRR_TM_domain-containing"/>
</dbReference>
<name>A0A5N4C6A1_CAMDR</name>
<evidence type="ECO:0000256" key="14">
    <source>
        <dbReference type="SAM" id="Phobius"/>
    </source>
</evidence>
<dbReference type="PROSITE" id="PS51450">
    <property type="entry name" value="LRR"/>
    <property type="match status" value="1"/>
</dbReference>
<feature type="region of interest" description="Disordered" evidence="13">
    <location>
        <begin position="1"/>
        <end position="78"/>
    </location>
</feature>
<evidence type="ECO:0000256" key="6">
    <source>
        <dbReference type="ARBA" id="ARBA00022729"/>
    </source>
</evidence>
<dbReference type="SMART" id="SM00082">
    <property type="entry name" value="LRRCT"/>
    <property type="match status" value="1"/>
</dbReference>
<evidence type="ECO:0000256" key="13">
    <source>
        <dbReference type="SAM" id="MobiDB-lite"/>
    </source>
</evidence>
<feature type="compositionally biased region" description="Low complexity" evidence="13">
    <location>
        <begin position="12"/>
        <end position="23"/>
    </location>
</feature>
<proteinExistence type="predicted"/>
<comment type="subcellular location">
    <subcellularLocation>
        <location evidence="1">Cell membrane</location>
        <topology evidence="1">Single-pass membrane protein</topology>
    </subcellularLocation>
</comment>
<dbReference type="SMART" id="SM00013">
    <property type="entry name" value="LRRNT"/>
    <property type="match status" value="1"/>
</dbReference>
<dbReference type="Pfam" id="PF13855">
    <property type="entry name" value="LRR_8"/>
    <property type="match status" value="2"/>
</dbReference>
<evidence type="ECO:0000256" key="12">
    <source>
        <dbReference type="ARBA" id="ARBA00023303"/>
    </source>
</evidence>
<dbReference type="FunFam" id="3.80.10.10:FF:000015">
    <property type="entry name" value="Leucine rich repeat containing 38"/>
    <property type="match status" value="1"/>
</dbReference>
<evidence type="ECO:0000259" key="15">
    <source>
        <dbReference type="SMART" id="SM00013"/>
    </source>
</evidence>
<reference evidence="17 18" key="1">
    <citation type="journal article" date="2019" name="Mol. Ecol. Resour.">
        <title>Improving Illumina assemblies with Hi-C and long reads: an example with the North African dromedary.</title>
        <authorList>
            <person name="Elbers J.P."/>
            <person name="Rogers M.F."/>
            <person name="Perelman P.L."/>
            <person name="Proskuryakova A.A."/>
            <person name="Serdyukova N.A."/>
            <person name="Johnson W.E."/>
            <person name="Horin P."/>
            <person name="Corander J."/>
            <person name="Murphy D."/>
            <person name="Burger P.A."/>
        </authorList>
    </citation>
    <scope>NUCLEOTIDE SEQUENCE [LARGE SCALE GENOMIC DNA]</scope>
    <source>
        <strain evidence="17">Drom800</strain>
        <tissue evidence="17">Blood</tissue>
    </source>
</reference>
<dbReference type="InterPro" id="IPR001611">
    <property type="entry name" value="Leu-rich_rpt"/>
</dbReference>
<keyword evidence="3" id="KW-1003">Cell membrane</keyword>
<dbReference type="InterPro" id="IPR000483">
    <property type="entry name" value="Cys-rich_flank_reg_C"/>
</dbReference>
<dbReference type="GO" id="GO:0005886">
    <property type="term" value="C:plasma membrane"/>
    <property type="evidence" value="ECO:0007669"/>
    <property type="project" value="UniProtKB-SubCell"/>
</dbReference>
<dbReference type="EMBL" id="JWIN03000034">
    <property type="protein sequence ID" value="KAB1254413.1"/>
    <property type="molecule type" value="Genomic_DNA"/>
</dbReference>
<keyword evidence="7" id="KW-0677">Repeat</keyword>
<evidence type="ECO:0000313" key="18">
    <source>
        <dbReference type="Proteomes" id="UP000299084"/>
    </source>
</evidence>
<evidence type="ECO:0000256" key="3">
    <source>
        <dbReference type="ARBA" id="ARBA00022475"/>
    </source>
</evidence>
<feature type="compositionally biased region" description="Polar residues" evidence="13">
    <location>
        <begin position="1"/>
        <end position="10"/>
    </location>
</feature>
<keyword evidence="9" id="KW-0406">Ion transport</keyword>
<dbReference type="InterPro" id="IPR003591">
    <property type="entry name" value="Leu-rich_rpt_typical-subtyp"/>
</dbReference>
<evidence type="ECO:0000313" key="17">
    <source>
        <dbReference type="EMBL" id="KAB1254413.1"/>
    </source>
</evidence>
<dbReference type="Proteomes" id="UP000299084">
    <property type="component" value="Unassembled WGS sequence"/>
</dbReference>
<evidence type="ECO:0000256" key="10">
    <source>
        <dbReference type="ARBA" id="ARBA00023136"/>
    </source>
</evidence>
<evidence type="ECO:0000256" key="7">
    <source>
        <dbReference type="ARBA" id="ARBA00022737"/>
    </source>
</evidence>
<evidence type="ECO:0000256" key="9">
    <source>
        <dbReference type="ARBA" id="ARBA00023065"/>
    </source>
</evidence>
<evidence type="ECO:0000256" key="4">
    <source>
        <dbReference type="ARBA" id="ARBA00022614"/>
    </source>
</evidence>
<evidence type="ECO:0000256" key="2">
    <source>
        <dbReference type="ARBA" id="ARBA00022448"/>
    </source>
</evidence>
<feature type="domain" description="LRRCT" evidence="16">
    <location>
        <begin position="389"/>
        <end position="442"/>
    </location>
</feature>